<dbReference type="OMA" id="XCRELEA"/>
<proteinExistence type="predicted"/>
<reference evidence="3" key="5">
    <citation type="submission" date="2025-09" db="UniProtKB">
        <authorList>
            <consortium name="Ensembl"/>
        </authorList>
    </citation>
    <scope>IDENTIFICATION</scope>
</reference>
<reference evidence="4" key="1">
    <citation type="journal article" date="2006" name="Science">
        <title>Ancient noncoding elements conserved in the human genome.</title>
        <authorList>
            <person name="Venkatesh B."/>
            <person name="Kirkness E.F."/>
            <person name="Loh Y.H."/>
            <person name="Halpern A.L."/>
            <person name="Lee A.P."/>
            <person name="Johnson J."/>
            <person name="Dandona N."/>
            <person name="Viswanathan L.D."/>
            <person name="Tay A."/>
            <person name="Venter J.C."/>
            <person name="Strausberg R.L."/>
            <person name="Brenner S."/>
        </authorList>
    </citation>
    <scope>NUCLEOTIDE SEQUENCE [LARGE SCALE GENOMIC DNA]</scope>
</reference>
<dbReference type="Ensembl" id="ENSCMIT00000009499.1">
    <property type="protein sequence ID" value="ENSCMIP00000009243.1"/>
    <property type="gene ID" value="ENSCMIG00000004912.1"/>
</dbReference>
<dbReference type="GO" id="GO:0005813">
    <property type="term" value="C:centrosome"/>
    <property type="evidence" value="ECO:0007669"/>
    <property type="project" value="TreeGrafter"/>
</dbReference>
<dbReference type="GO" id="GO:0031122">
    <property type="term" value="P:cytoplasmic microtubule organization"/>
    <property type="evidence" value="ECO:0007669"/>
    <property type="project" value="TreeGrafter"/>
</dbReference>
<dbReference type="GO" id="GO:0051959">
    <property type="term" value="F:dynein light intermediate chain binding"/>
    <property type="evidence" value="ECO:0007669"/>
    <property type="project" value="TreeGrafter"/>
</dbReference>
<dbReference type="GO" id="GO:0008017">
    <property type="term" value="F:microtubule binding"/>
    <property type="evidence" value="ECO:0007669"/>
    <property type="project" value="TreeGrafter"/>
</dbReference>
<reference evidence="4" key="2">
    <citation type="journal article" date="2007" name="PLoS Biol.">
        <title>Survey sequencing and comparative analysis of the elephant shark (Callorhinchus milii) genome.</title>
        <authorList>
            <person name="Venkatesh B."/>
            <person name="Kirkness E.F."/>
            <person name="Loh Y.H."/>
            <person name="Halpern A.L."/>
            <person name="Lee A.P."/>
            <person name="Johnson J."/>
            <person name="Dandona N."/>
            <person name="Viswanathan L.D."/>
            <person name="Tay A."/>
            <person name="Venter J.C."/>
            <person name="Strausberg R.L."/>
            <person name="Brenner S."/>
        </authorList>
    </citation>
    <scope>NUCLEOTIDE SEQUENCE [LARGE SCALE GENOMIC DNA]</scope>
</reference>
<reference evidence="3" key="4">
    <citation type="submission" date="2025-08" db="UniProtKB">
        <authorList>
            <consortium name="Ensembl"/>
        </authorList>
    </citation>
    <scope>IDENTIFICATION</scope>
</reference>
<organism evidence="3 4">
    <name type="scientific">Callorhinchus milii</name>
    <name type="common">Ghost shark</name>
    <dbReference type="NCBI Taxonomy" id="7868"/>
    <lineage>
        <taxon>Eukaryota</taxon>
        <taxon>Metazoa</taxon>
        <taxon>Chordata</taxon>
        <taxon>Craniata</taxon>
        <taxon>Vertebrata</taxon>
        <taxon>Chondrichthyes</taxon>
        <taxon>Holocephali</taxon>
        <taxon>Chimaeriformes</taxon>
        <taxon>Callorhinchidae</taxon>
        <taxon>Callorhinchus</taxon>
    </lineage>
</organism>
<dbReference type="GeneTree" id="ENSGT00940000155559"/>
<keyword evidence="1" id="KW-0175">Coiled coil</keyword>
<dbReference type="PANTHER" id="PTHR18947:SF35">
    <property type="entry name" value="COILED-COIL DOMAIN-CONTAINING PROTEIN 88B"/>
    <property type="match status" value="1"/>
</dbReference>
<dbReference type="AlphaFoldDB" id="A0A4W3GY11"/>
<feature type="region of interest" description="Disordered" evidence="2">
    <location>
        <begin position="30"/>
        <end position="78"/>
    </location>
</feature>
<evidence type="ECO:0000313" key="4">
    <source>
        <dbReference type="Proteomes" id="UP000314986"/>
    </source>
</evidence>
<dbReference type="GO" id="GO:0005737">
    <property type="term" value="C:cytoplasm"/>
    <property type="evidence" value="ECO:0007669"/>
    <property type="project" value="TreeGrafter"/>
</dbReference>
<feature type="coiled-coil region" evidence="1">
    <location>
        <begin position="507"/>
        <end position="562"/>
    </location>
</feature>
<dbReference type="InParanoid" id="A0A4W3GY11"/>
<keyword evidence="4" id="KW-1185">Reference proteome</keyword>
<evidence type="ECO:0000256" key="2">
    <source>
        <dbReference type="SAM" id="MobiDB-lite"/>
    </source>
</evidence>
<evidence type="ECO:0000313" key="3">
    <source>
        <dbReference type="Ensembl" id="ENSCMIP00000009243.1"/>
    </source>
</evidence>
<feature type="compositionally biased region" description="Basic and acidic residues" evidence="2">
    <location>
        <begin position="30"/>
        <end position="41"/>
    </location>
</feature>
<feature type="compositionally biased region" description="Basic and acidic residues" evidence="2">
    <location>
        <begin position="399"/>
        <end position="426"/>
    </location>
</feature>
<name>A0A4W3GY11_CALMI</name>
<accession>A0A4W3GY11</accession>
<dbReference type="PANTHER" id="PTHR18947">
    <property type="entry name" value="HOOK PROTEINS"/>
    <property type="match status" value="1"/>
</dbReference>
<dbReference type="GO" id="GO:0030705">
    <property type="term" value="P:cytoskeleton-dependent intracellular transport"/>
    <property type="evidence" value="ECO:0007669"/>
    <property type="project" value="TreeGrafter"/>
</dbReference>
<reference evidence="4" key="3">
    <citation type="journal article" date="2014" name="Nature">
        <title>Elephant shark genome provides unique insights into gnathostome evolution.</title>
        <authorList>
            <consortium name="International Elephant Shark Genome Sequencing Consortium"/>
            <person name="Venkatesh B."/>
            <person name="Lee A.P."/>
            <person name="Ravi V."/>
            <person name="Maurya A.K."/>
            <person name="Lian M.M."/>
            <person name="Swann J.B."/>
            <person name="Ohta Y."/>
            <person name="Flajnik M.F."/>
            <person name="Sutoh Y."/>
            <person name="Kasahara M."/>
            <person name="Hoon S."/>
            <person name="Gangu V."/>
            <person name="Roy S.W."/>
            <person name="Irimia M."/>
            <person name="Korzh V."/>
            <person name="Kondrychyn I."/>
            <person name="Lim Z.W."/>
            <person name="Tay B.H."/>
            <person name="Tohari S."/>
            <person name="Kong K.W."/>
            <person name="Ho S."/>
            <person name="Lorente-Galdos B."/>
            <person name="Quilez J."/>
            <person name="Marques-Bonet T."/>
            <person name="Raney B.J."/>
            <person name="Ingham P.W."/>
            <person name="Tay A."/>
            <person name="Hillier L.W."/>
            <person name="Minx P."/>
            <person name="Boehm T."/>
            <person name="Wilson R.K."/>
            <person name="Brenner S."/>
            <person name="Warren W.C."/>
        </authorList>
    </citation>
    <scope>NUCLEOTIDE SEQUENCE [LARGE SCALE GENOMIC DNA]</scope>
</reference>
<sequence>VEEKQRLETTEWENLEREVRELKLENAELRESLGERAEAEPGGRGGESGNQGPPVPQVLPEPEGRPREMEQELQAQGLREELARERLEAEGLSSELEELLGRVSRLETDKRQLERDVERLSGLRSRLQGLESERDLLEQERVQLRATLDLQEADILAKAQLEMDKRELESEVGQLRRTLDLQKSSLRRAGDLESTLRGAQEESGRLARELESGRRRVRELEEEAEEGEAEAERLRRSLEEQKVSIGRLELARAAVEAELERGEKDNRRLAKENRRLHQQAELRESALDAHILRVTGLEQDNRQLSLELSRAQADSSLARELDAENVRLSQQLTEDRRTSSSLRDELSSERLTNLALNGDLERLRRELHRQSLRVQSESDHRSGAESSGAIGEEPPGKPPTERKAAEGRESGEERGKVGEEGREGMSHRLIEVERKNERLLAENEALSGRLRWAEGQSGALQGQVMVLQKHSLTLQEQVVNTQSLNASLQVSVWGEGRARGPQWRSAAGGLEAEKKTLGKEREALRARHEALTTDHQRLGILHERQEAELETLVQKYSRLKSSFRAMELDTRDLDTRSAPRTTAPPQHQGCTI</sequence>
<feature type="region of interest" description="Disordered" evidence="2">
    <location>
        <begin position="371"/>
        <end position="426"/>
    </location>
</feature>
<evidence type="ECO:0000256" key="1">
    <source>
        <dbReference type="SAM" id="Coils"/>
    </source>
</evidence>
<dbReference type="Proteomes" id="UP000314986">
    <property type="component" value="Unassembled WGS sequence"/>
</dbReference>
<protein>
    <submittedName>
        <fullName evidence="3">Uncharacterized protein</fullName>
    </submittedName>
</protein>